<keyword evidence="3" id="KW-1185">Reference proteome</keyword>
<reference evidence="2" key="1">
    <citation type="journal article" date="2022" name="Int. J. Mol. Sci.">
        <title>Draft Genome of Tanacetum Coccineum: Genomic Comparison of Closely Related Tanacetum-Family Plants.</title>
        <authorList>
            <person name="Yamashiro T."/>
            <person name="Shiraishi A."/>
            <person name="Nakayama K."/>
            <person name="Satake H."/>
        </authorList>
    </citation>
    <scope>NUCLEOTIDE SEQUENCE</scope>
</reference>
<sequence length="160" mass="17450">MHSDESGDEGSPETQTESKIDSGIRADIEAVTVTAASATDNGLGIEPVMTGVETNIGPELAAVETESKPEEAEADDEADAERIDDIESRLIEQEGRNLIVDSERSGLLARVVALEGSNTRLQDAIDVERVRVDSLQPRLGYVKEEPRQVRELRAHESQRL</sequence>
<gene>
    <name evidence="2" type="ORF">Tco_1112626</name>
</gene>
<protein>
    <submittedName>
        <fullName evidence="2">Uncharacterized protein</fullName>
    </submittedName>
</protein>
<feature type="compositionally biased region" description="Acidic residues" evidence="1">
    <location>
        <begin position="1"/>
        <end position="11"/>
    </location>
</feature>
<reference evidence="2" key="2">
    <citation type="submission" date="2022-01" db="EMBL/GenBank/DDBJ databases">
        <authorList>
            <person name="Yamashiro T."/>
            <person name="Shiraishi A."/>
            <person name="Satake H."/>
            <person name="Nakayama K."/>
        </authorList>
    </citation>
    <scope>NUCLEOTIDE SEQUENCE</scope>
</reference>
<feature type="region of interest" description="Disordered" evidence="1">
    <location>
        <begin position="1"/>
        <end position="25"/>
    </location>
</feature>
<feature type="compositionally biased region" description="Basic and acidic residues" evidence="1">
    <location>
        <begin position="16"/>
        <end position="25"/>
    </location>
</feature>
<evidence type="ECO:0000313" key="3">
    <source>
        <dbReference type="Proteomes" id="UP001151760"/>
    </source>
</evidence>
<proteinExistence type="predicted"/>
<dbReference type="Proteomes" id="UP001151760">
    <property type="component" value="Unassembled WGS sequence"/>
</dbReference>
<evidence type="ECO:0000256" key="1">
    <source>
        <dbReference type="SAM" id="MobiDB-lite"/>
    </source>
</evidence>
<name>A0ABQ5IPX4_9ASTR</name>
<accession>A0ABQ5IPX4</accession>
<organism evidence="2 3">
    <name type="scientific">Tanacetum coccineum</name>
    <dbReference type="NCBI Taxonomy" id="301880"/>
    <lineage>
        <taxon>Eukaryota</taxon>
        <taxon>Viridiplantae</taxon>
        <taxon>Streptophyta</taxon>
        <taxon>Embryophyta</taxon>
        <taxon>Tracheophyta</taxon>
        <taxon>Spermatophyta</taxon>
        <taxon>Magnoliopsida</taxon>
        <taxon>eudicotyledons</taxon>
        <taxon>Gunneridae</taxon>
        <taxon>Pentapetalae</taxon>
        <taxon>asterids</taxon>
        <taxon>campanulids</taxon>
        <taxon>Asterales</taxon>
        <taxon>Asteraceae</taxon>
        <taxon>Asteroideae</taxon>
        <taxon>Anthemideae</taxon>
        <taxon>Anthemidinae</taxon>
        <taxon>Tanacetum</taxon>
    </lineage>
</organism>
<dbReference type="EMBL" id="BQNB010021045">
    <property type="protein sequence ID" value="GJU02288.1"/>
    <property type="molecule type" value="Genomic_DNA"/>
</dbReference>
<comment type="caution">
    <text evidence="2">The sequence shown here is derived from an EMBL/GenBank/DDBJ whole genome shotgun (WGS) entry which is preliminary data.</text>
</comment>
<evidence type="ECO:0000313" key="2">
    <source>
        <dbReference type="EMBL" id="GJU02288.1"/>
    </source>
</evidence>